<evidence type="ECO:0000259" key="1">
    <source>
        <dbReference type="Pfam" id="PF00024"/>
    </source>
</evidence>
<proteinExistence type="predicted"/>
<evidence type="ECO:0000313" key="2">
    <source>
        <dbReference type="Proteomes" id="UP000694844"/>
    </source>
</evidence>
<dbReference type="AlphaFoldDB" id="A0A8B8E9B2"/>
<sequence>MNTSNYLLENRDCSEKIAAGMICKVPNTATGSPKREGFIIKYLERTLELNGYVYPKILFSRGLSDLESCATHCQTEIKCKAVVWTSNKVCYAYERLISTTEIRIPYPNAMLFNMN</sequence>
<accession>A0A8B8E9B2</accession>
<organism evidence="2 3">
    <name type="scientific">Crassostrea virginica</name>
    <name type="common">Eastern oyster</name>
    <dbReference type="NCBI Taxonomy" id="6565"/>
    <lineage>
        <taxon>Eukaryota</taxon>
        <taxon>Metazoa</taxon>
        <taxon>Spiralia</taxon>
        <taxon>Lophotrochozoa</taxon>
        <taxon>Mollusca</taxon>
        <taxon>Bivalvia</taxon>
        <taxon>Autobranchia</taxon>
        <taxon>Pteriomorphia</taxon>
        <taxon>Ostreida</taxon>
        <taxon>Ostreoidea</taxon>
        <taxon>Ostreidae</taxon>
        <taxon>Crassostrea</taxon>
    </lineage>
</organism>
<dbReference type="RefSeq" id="XP_022336086.1">
    <property type="nucleotide sequence ID" value="XM_022480378.1"/>
</dbReference>
<gene>
    <name evidence="3" type="primary">LOC111132555</name>
</gene>
<dbReference type="GeneID" id="111132555"/>
<dbReference type="InterPro" id="IPR003609">
    <property type="entry name" value="Pan_app"/>
</dbReference>
<evidence type="ECO:0000313" key="3">
    <source>
        <dbReference type="RefSeq" id="XP_022336086.1"/>
    </source>
</evidence>
<reference evidence="3" key="1">
    <citation type="submission" date="2025-08" db="UniProtKB">
        <authorList>
            <consortium name="RefSeq"/>
        </authorList>
    </citation>
    <scope>IDENTIFICATION</scope>
    <source>
        <tissue evidence="3">Whole sample</tissue>
    </source>
</reference>
<protein>
    <submittedName>
        <fullName evidence="3">Uncharacterized protein LOC111132555</fullName>
    </submittedName>
</protein>
<dbReference type="KEGG" id="cvn:111132555"/>
<keyword evidence="2" id="KW-1185">Reference proteome</keyword>
<feature type="domain" description="Apple" evidence="1">
    <location>
        <begin position="62"/>
        <end position="95"/>
    </location>
</feature>
<dbReference type="Pfam" id="PF00024">
    <property type="entry name" value="PAN_1"/>
    <property type="match status" value="1"/>
</dbReference>
<name>A0A8B8E9B2_CRAVI</name>
<dbReference type="Proteomes" id="UP000694844">
    <property type="component" value="Chromosome 5"/>
</dbReference>